<comment type="similarity">
    <text evidence="1">Belongs to the TRAFAC class TrmE-Era-EngA-EngB-Septin-like GTPase superfamily. Era GTPase family.</text>
</comment>
<evidence type="ECO:0000256" key="1">
    <source>
        <dbReference type="ARBA" id="ARBA00007921"/>
    </source>
</evidence>
<protein>
    <recommendedName>
        <fullName evidence="2">GTPase Era, mitochondrial</fullName>
    </recommendedName>
    <alternativeName>
        <fullName evidence="5">ERA-like protein 1</fullName>
    </alternativeName>
</protein>
<dbReference type="Proteomes" id="UP001152799">
    <property type="component" value="Chromosome 9"/>
</dbReference>
<feature type="domain" description="G" evidence="6">
    <location>
        <begin position="46"/>
        <end position="168"/>
    </location>
</feature>
<organism evidence="7 8">
    <name type="scientific">Ceutorhynchus assimilis</name>
    <name type="common">cabbage seed weevil</name>
    <dbReference type="NCBI Taxonomy" id="467358"/>
    <lineage>
        <taxon>Eukaryota</taxon>
        <taxon>Metazoa</taxon>
        <taxon>Ecdysozoa</taxon>
        <taxon>Arthropoda</taxon>
        <taxon>Hexapoda</taxon>
        <taxon>Insecta</taxon>
        <taxon>Pterygota</taxon>
        <taxon>Neoptera</taxon>
        <taxon>Endopterygota</taxon>
        <taxon>Coleoptera</taxon>
        <taxon>Polyphaga</taxon>
        <taxon>Cucujiformia</taxon>
        <taxon>Curculionidae</taxon>
        <taxon>Ceutorhynchinae</taxon>
        <taxon>Ceutorhynchus</taxon>
    </lineage>
</organism>
<dbReference type="OrthoDB" id="8954335at2759"/>
<keyword evidence="3" id="KW-0547">Nucleotide-binding</keyword>
<dbReference type="InterPro" id="IPR005662">
    <property type="entry name" value="GTPase_Era-like"/>
</dbReference>
<evidence type="ECO:0000313" key="7">
    <source>
        <dbReference type="EMBL" id="CAG9773933.1"/>
    </source>
</evidence>
<keyword evidence="8" id="KW-1185">Reference proteome</keyword>
<dbReference type="GO" id="GO:0019843">
    <property type="term" value="F:rRNA binding"/>
    <property type="evidence" value="ECO:0007669"/>
    <property type="project" value="TreeGrafter"/>
</dbReference>
<dbReference type="Gene3D" id="3.40.50.300">
    <property type="entry name" value="P-loop containing nucleotide triphosphate hydrolases"/>
    <property type="match status" value="1"/>
</dbReference>
<dbReference type="FunFam" id="3.40.50.300:FF:002220">
    <property type="entry name" value="GTPase Era, mitochondrial"/>
    <property type="match status" value="1"/>
</dbReference>
<dbReference type="Pfam" id="PF01926">
    <property type="entry name" value="MMR_HSR1"/>
    <property type="match status" value="1"/>
</dbReference>
<dbReference type="SUPFAM" id="SSF54814">
    <property type="entry name" value="Prokaryotic type KH domain (KH-domain type II)"/>
    <property type="match status" value="1"/>
</dbReference>
<dbReference type="NCBIfam" id="TIGR00436">
    <property type="entry name" value="era"/>
    <property type="match status" value="1"/>
</dbReference>
<dbReference type="InterPro" id="IPR006073">
    <property type="entry name" value="GTP-bd"/>
</dbReference>
<sequence length="354" mass="39551">MFINPLKPRIIKPNCIFPLTKCFASLCSNTSIANIDFPDEDTKMLKVSIIGVPNSGKSTFINQLMDRKVCPTSSKVHTTKTKSMAIFTQGDSQIVFLDTPGLVNANEKKKFNLTSSFIKDSRFALQKADIIGVVHDAANIHTREKLDIKIINLLEGHKKTPSFLVLNKIDVLKSKRKLLDITRLLTDNCLAGKPIPGHSNKPKDPNHEFKGWPYFQDIFMVSALTGDGLDQVRNYLTTKAKPAKWMFPENVWTDQSAEEVIQNSVRAKLLDFLPQEIPYILQTEIEFFDVNEEGVINAVVIVKTPSSRISTLVAGGGGGRLKQILQSVKEDLQNAFQNYVKINIVLEPPANTIN</sequence>
<name>A0A9N9N028_9CUCU</name>
<dbReference type="Gene3D" id="3.30.300.20">
    <property type="match status" value="1"/>
</dbReference>
<dbReference type="PANTHER" id="PTHR42698:SF1">
    <property type="entry name" value="GTPASE ERA, MITOCHONDRIAL"/>
    <property type="match status" value="1"/>
</dbReference>
<dbReference type="SUPFAM" id="SSF52540">
    <property type="entry name" value="P-loop containing nucleoside triphosphate hydrolases"/>
    <property type="match status" value="1"/>
</dbReference>
<dbReference type="InterPro" id="IPR030388">
    <property type="entry name" value="G_ERA_dom"/>
</dbReference>
<accession>A0A9N9N028</accession>
<dbReference type="InterPro" id="IPR009019">
    <property type="entry name" value="KH_sf_prok-type"/>
</dbReference>
<proteinExistence type="inferred from homology"/>
<dbReference type="GO" id="GO:0005759">
    <property type="term" value="C:mitochondrial matrix"/>
    <property type="evidence" value="ECO:0007669"/>
    <property type="project" value="TreeGrafter"/>
</dbReference>
<dbReference type="CDD" id="cd04163">
    <property type="entry name" value="Era"/>
    <property type="match status" value="1"/>
</dbReference>
<dbReference type="GO" id="GO:0005525">
    <property type="term" value="F:GTP binding"/>
    <property type="evidence" value="ECO:0007669"/>
    <property type="project" value="UniProtKB-KW"/>
</dbReference>
<dbReference type="InterPro" id="IPR015946">
    <property type="entry name" value="KH_dom-like_a/b"/>
</dbReference>
<evidence type="ECO:0000256" key="4">
    <source>
        <dbReference type="ARBA" id="ARBA00023134"/>
    </source>
</evidence>
<evidence type="ECO:0000256" key="3">
    <source>
        <dbReference type="ARBA" id="ARBA00022741"/>
    </source>
</evidence>
<dbReference type="InterPro" id="IPR027417">
    <property type="entry name" value="P-loop_NTPase"/>
</dbReference>
<dbReference type="PRINTS" id="PR00326">
    <property type="entry name" value="GTP1OBG"/>
</dbReference>
<dbReference type="AlphaFoldDB" id="A0A9N9N028"/>
<evidence type="ECO:0000313" key="8">
    <source>
        <dbReference type="Proteomes" id="UP001152799"/>
    </source>
</evidence>
<dbReference type="NCBIfam" id="TIGR00231">
    <property type="entry name" value="small_GTP"/>
    <property type="match status" value="1"/>
</dbReference>
<reference evidence="7" key="1">
    <citation type="submission" date="2022-01" db="EMBL/GenBank/DDBJ databases">
        <authorList>
            <person name="King R."/>
        </authorList>
    </citation>
    <scope>NUCLEOTIDE SEQUENCE</scope>
</reference>
<evidence type="ECO:0000256" key="5">
    <source>
        <dbReference type="ARBA" id="ARBA00030975"/>
    </source>
</evidence>
<dbReference type="PANTHER" id="PTHR42698">
    <property type="entry name" value="GTPASE ERA"/>
    <property type="match status" value="1"/>
</dbReference>
<gene>
    <name evidence="7" type="ORF">CEUTPL_LOCUS14318</name>
</gene>
<dbReference type="EMBL" id="OU892285">
    <property type="protein sequence ID" value="CAG9773933.1"/>
    <property type="molecule type" value="Genomic_DNA"/>
</dbReference>
<dbReference type="InterPro" id="IPR005225">
    <property type="entry name" value="Small_GTP-bd"/>
</dbReference>
<evidence type="ECO:0000259" key="6">
    <source>
        <dbReference type="Pfam" id="PF01926"/>
    </source>
</evidence>
<dbReference type="GO" id="GO:0000028">
    <property type="term" value="P:ribosomal small subunit assembly"/>
    <property type="evidence" value="ECO:0007669"/>
    <property type="project" value="TreeGrafter"/>
</dbReference>
<dbReference type="GO" id="GO:0043024">
    <property type="term" value="F:ribosomal small subunit binding"/>
    <property type="evidence" value="ECO:0007669"/>
    <property type="project" value="TreeGrafter"/>
</dbReference>
<evidence type="ECO:0000256" key="2">
    <source>
        <dbReference type="ARBA" id="ARBA00019149"/>
    </source>
</evidence>
<keyword evidence="4" id="KW-0342">GTP-binding</keyword>